<reference evidence="5" key="1">
    <citation type="journal article" date="2015" name="J. Biotechnol.">
        <title>The structure of the Cyberlindnera jadinii genome and its relation to Candida utilis analyzed by the occurrence of single nucleotide polymorphisms.</title>
        <authorList>
            <person name="Rupp O."/>
            <person name="Brinkrolf K."/>
            <person name="Buerth C."/>
            <person name="Kunigo M."/>
            <person name="Schneider J."/>
            <person name="Jaenicke S."/>
            <person name="Goesmann A."/>
            <person name="Puehler A."/>
            <person name="Jaeger K.-E."/>
            <person name="Ernst J.F."/>
        </authorList>
    </citation>
    <scope>NUCLEOTIDE SEQUENCE [LARGE SCALE GENOMIC DNA]</scope>
    <source>
        <strain evidence="5">ATCC 18201 / CBS 1600 / BCRC 20928 / JCM 3617 / NBRC 0987 / NRRL Y-1542</strain>
    </source>
</reference>
<dbReference type="Proteomes" id="UP000038830">
    <property type="component" value="Unassembled WGS sequence"/>
</dbReference>
<feature type="compositionally biased region" description="Low complexity" evidence="2">
    <location>
        <begin position="19"/>
        <end position="32"/>
    </location>
</feature>
<feature type="domain" description="GATA-type" evidence="3">
    <location>
        <begin position="351"/>
        <end position="391"/>
    </location>
</feature>
<dbReference type="InterPro" id="IPR013088">
    <property type="entry name" value="Znf_NHR/GATA"/>
</dbReference>
<evidence type="ECO:0000313" key="5">
    <source>
        <dbReference type="Proteomes" id="UP000038830"/>
    </source>
</evidence>
<sequence>MNTVFPQLSHGMQGNIFQSVLPPTSPSSASSDSLKRKRYLDDLDILEQSSKRCKTAPPTPPLAAVFTRGRSASPVSSHATLLPLPVSPLMGQPSSLATPKTPCATLTQPQLAEPVQIKKASPVLSVPTVIPVGSSPSTVKLPSFKYLTQNDRYSTTGSLYAMDYPDTCVNDDDWRLHLEVWIERNFPEMFHKLKNFLRYDKPGFELLNDAIFLTELKEQLEKVKRVPCFNSKISKKMVTKKVNPYYKPFADHAGSGENQPTMTRWTQSSPIAPQPVLVTEPKSPLENNYVYSVQTPMSSPISATTQQISPSSKRWSGHHKLNEQVVLKTNDFIHTQNHKGPNHSYTIHHHHQNKRKCISCGSDQSPCWRPSWSTSAGQLCNSCGLRYKKTGARCISKSCCRIPAKGEWATMKARGKKTFTKEDGSVVQAYACLNCNGEVEVKDK</sequence>
<proteinExistence type="predicted"/>
<organism evidence="4 5">
    <name type="scientific">Cyberlindnera jadinii (strain ATCC 18201 / CBS 1600 / BCRC 20928 / JCM 3617 / NBRC 0987 / NRRL Y-1542)</name>
    <name type="common">Torula yeast</name>
    <name type="synonym">Candida utilis</name>
    <dbReference type="NCBI Taxonomy" id="983966"/>
    <lineage>
        <taxon>Eukaryota</taxon>
        <taxon>Fungi</taxon>
        <taxon>Dikarya</taxon>
        <taxon>Ascomycota</taxon>
        <taxon>Saccharomycotina</taxon>
        <taxon>Saccharomycetes</taxon>
        <taxon>Phaffomycetales</taxon>
        <taxon>Phaffomycetaceae</taxon>
        <taxon>Cyberlindnera</taxon>
    </lineage>
</organism>
<dbReference type="Pfam" id="PF00320">
    <property type="entry name" value="GATA"/>
    <property type="match status" value="1"/>
</dbReference>
<dbReference type="SUPFAM" id="SSF57716">
    <property type="entry name" value="Glucocorticoid receptor-like (DNA-binding domain)"/>
    <property type="match status" value="1"/>
</dbReference>
<gene>
    <name evidence="4" type="primary">ASH1</name>
    <name evidence="4" type="ORF">BN1211_5442</name>
</gene>
<dbReference type="Gene3D" id="3.30.50.10">
    <property type="entry name" value="Erythroid Transcription Factor GATA-1, subunit A"/>
    <property type="match status" value="1"/>
</dbReference>
<evidence type="ECO:0000256" key="1">
    <source>
        <dbReference type="PROSITE-ProRule" id="PRU00094"/>
    </source>
</evidence>
<dbReference type="CDD" id="cd00202">
    <property type="entry name" value="ZnF_GATA"/>
    <property type="match status" value="1"/>
</dbReference>
<evidence type="ECO:0000256" key="2">
    <source>
        <dbReference type="SAM" id="MobiDB-lite"/>
    </source>
</evidence>
<evidence type="ECO:0000313" key="4">
    <source>
        <dbReference type="EMBL" id="CEP24586.1"/>
    </source>
</evidence>
<keyword evidence="1" id="KW-0479">Metal-binding</keyword>
<dbReference type="AlphaFoldDB" id="A0A0H5C8G8"/>
<dbReference type="PROSITE" id="PS50114">
    <property type="entry name" value="GATA_ZN_FINGER_2"/>
    <property type="match status" value="1"/>
</dbReference>
<dbReference type="GO" id="GO:0006355">
    <property type="term" value="P:regulation of DNA-templated transcription"/>
    <property type="evidence" value="ECO:0007669"/>
    <property type="project" value="InterPro"/>
</dbReference>
<feature type="region of interest" description="Disordered" evidence="2">
    <location>
        <begin position="16"/>
        <end position="36"/>
    </location>
</feature>
<dbReference type="SMART" id="SM00401">
    <property type="entry name" value="ZnF_GATA"/>
    <property type="match status" value="1"/>
</dbReference>
<keyword evidence="1" id="KW-0863">Zinc-finger</keyword>
<evidence type="ECO:0000259" key="3">
    <source>
        <dbReference type="PROSITE" id="PS50114"/>
    </source>
</evidence>
<dbReference type="InterPro" id="IPR000679">
    <property type="entry name" value="Znf_GATA"/>
</dbReference>
<keyword evidence="1" id="KW-0862">Zinc</keyword>
<dbReference type="GO" id="GO:0043565">
    <property type="term" value="F:sequence-specific DNA binding"/>
    <property type="evidence" value="ECO:0007669"/>
    <property type="project" value="InterPro"/>
</dbReference>
<dbReference type="GO" id="GO:0008270">
    <property type="term" value="F:zinc ion binding"/>
    <property type="evidence" value="ECO:0007669"/>
    <property type="project" value="UniProtKB-KW"/>
</dbReference>
<protein>
    <submittedName>
        <fullName evidence="4">ASH1 protein</fullName>
    </submittedName>
</protein>
<dbReference type="EMBL" id="CDQK01000006">
    <property type="protein sequence ID" value="CEP24586.1"/>
    <property type="molecule type" value="Genomic_DNA"/>
</dbReference>
<name>A0A0H5C8G8_CYBJN</name>
<accession>A0A0H5C8G8</accession>